<keyword evidence="1" id="KW-0175">Coiled coil</keyword>
<evidence type="ECO:0000313" key="3">
    <source>
        <dbReference type="EMBL" id="GGW81507.1"/>
    </source>
</evidence>
<reference evidence="3" key="2">
    <citation type="submission" date="2020-09" db="EMBL/GenBank/DDBJ databases">
        <authorList>
            <person name="Sun Q."/>
            <person name="Kim S."/>
        </authorList>
    </citation>
    <scope>NUCLEOTIDE SEQUENCE</scope>
    <source>
        <strain evidence="3">KCTC 22164</strain>
    </source>
</reference>
<keyword evidence="2" id="KW-0812">Transmembrane</keyword>
<proteinExistence type="predicted"/>
<gene>
    <name evidence="3" type="ORF">GCM10007391_13370</name>
</gene>
<evidence type="ECO:0000313" key="4">
    <source>
        <dbReference type="Proteomes" id="UP000631300"/>
    </source>
</evidence>
<dbReference type="RefSeq" id="WP_189404613.1">
    <property type="nucleotide sequence ID" value="NZ_BMXP01000002.1"/>
</dbReference>
<keyword evidence="2" id="KW-0472">Membrane</keyword>
<reference evidence="3" key="1">
    <citation type="journal article" date="2014" name="Int. J. Syst. Evol. Microbiol.">
        <title>Complete genome sequence of Corynebacterium casei LMG S-19264T (=DSM 44701T), isolated from a smear-ripened cheese.</title>
        <authorList>
            <consortium name="US DOE Joint Genome Institute (JGI-PGF)"/>
            <person name="Walter F."/>
            <person name="Albersmeier A."/>
            <person name="Kalinowski J."/>
            <person name="Ruckert C."/>
        </authorList>
    </citation>
    <scope>NUCLEOTIDE SEQUENCE</scope>
    <source>
        <strain evidence="3">KCTC 22164</strain>
    </source>
</reference>
<organism evidence="3 4">
    <name type="scientific">Alteromonas halophila</name>
    <dbReference type="NCBI Taxonomy" id="516698"/>
    <lineage>
        <taxon>Bacteria</taxon>
        <taxon>Pseudomonadati</taxon>
        <taxon>Pseudomonadota</taxon>
        <taxon>Gammaproteobacteria</taxon>
        <taxon>Alteromonadales</taxon>
        <taxon>Alteromonadaceae</taxon>
        <taxon>Alteromonas/Salinimonas group</taxon>
        <taxon>Alteromonas</taxon>
    </lineage>
</organism>
<sequence length="352" mass="38364">MRIRRQPQDGFNLSFLDVMACGLGAVILIFILVDFKAFTPDPAEEKQKLEQELAASEQQQQQLQRSLDEINDRIAQESARQEAAEEAQDDTTDTQSKLLKDVATQLAVVADLEDQLVALSKRVEKSANVSMQGKGEQNFIAGMKVEGAQIGLLIDKSASMMGTSLIDVLGKLSLSDADKVATPKWVRTRRVAQWLIARLPQTSKVTMVAFSDTAKRLGQHAVSTASVSGSMQAIVRDLGNVVPDGGTNLQLGISTLFQANASITDVYIVTDGLPTLGEGLSRQCKNAVATSKSISSDCRQALFIETVRRAPKNVRYHIILLPIDGDPYAPSMYWDWSRATGGVFLSPAPEWP</sequence>
<evidence type="ECO:0008006" key="5">
    <source>
        <dbReference type="Google" id="ProtNLM"/>
    </source>
</evidence>
<feature type="coiled-coil region" evidence="1">
    <location>
        <begin position="46"/>
        <end position="129"/>
    </location>
</feature>
<feature type="transmembrane region" description="Helical" evidence="2">
    <location>
        <begin position="12"/>
        <end position="33"/>
    </location>
</feature>
<dbReference type="InterPro" id="IPR036465">
    <property type="entry name" value="vWFA_dom_sf"/>
</dbReference>
<keyword evidence="2" id="KW-1133">Transmembrane helix</keyword>
<keyword evidence="4" id="KW-1185">Reference proteome</keyword>
<dbReference type="CDD" id="cd00198">
    <property type="entry name" value="vWFA"/>
    <property type="match status" value="1"/>
</dbReference>
<dbReference type="SUPFAM" id="SSF53300">
    <property type="entry name" value="vWA-like"/>
    <property type="match status" value="1"/>
</dbReference>
<evidence type="ECO:0000256" key="1">
    <source>
        <dbReference type="SAM" id="Coils"/>
    </source>
</evidence>
<dbReference type="AlphaFoldDB" id="A0A918JHW3"/>
<dbReference type="EMBL" id="BMXP01000002">
    <property type="protein sequence ID" value="GGW81507.1"/>
    <property type="molecule type" value="Genomic_DNA"/>
</dbReference>
<name>A0A918JHW3_9ALTE</name>
<evidence type="ECO:0000256" key="2">
    <source>
        <dbReference type="SAM" id="Phobius"/>
    </source>
</evidence>
<comment type="caution">
    <text evidence="3">The sequence shown here is derived from an EMBL/GenBank/DDBJ whole genome shotgun (WGS) entry which is preliminary data.</text>
</comment>
<dbReference type="Proteomes" id="UP000631300">
    <property type="component" value="Unassembled WGS sequence"/>
</dbReference>
<accession>A0A918JHW3</accession>
<dbReference type="Gene3D" id="3.40.50.410">
    <property type="entry name" value="von Willebrand factor, type A domain"/>
    <property type="match status" value="1"/>
</dbReference>
<protein>
    <recommendedName>
        <fullName evidence="5">VWA domain-containing protein</fullName>
    </recommendedName>
</protein>